<evidence type="ECO:0000256" key="5">
    <source>
        <dbReference type="ARBA" id="ARBA00023136"/>
    </source>
</evidence>
<evidence type="ECO:0000256" key="2">
    <source>
        <dbReference type="ARBA" id="ARBA00022475"/>
    </source>
</evidence>
<feature type="transmembrane region" description="Helical" evidence="6">
    <location>
        <begin position="153"/>
        <end position="172"/>
    </location>
</feature>
<feature type="transmembrane region" description="Helical" evidence="6">
    <location>
        <begin position="37"/>
        <end position="57"/>
    </location>
</feature>
<evidence type="ECO:0000256" key="4">
    <source>
        <dbReference type="ARBA" id="ARBA00022989"/>
    </source>
</evidence>
<dbReference type="OrthoDB" id="117485at2157"/>
<sequence>MMQLYGPVSSCLKLLIGLIPPLIIGSIAWGVGLVVPVLGGPVIAILIGLVVGQLFGLRNEWAEGVSFASKKILQGSIVLLGAGMSLTQVAQIGGSGLPVMIGTLVICLIAGLVIGRAMKIEEHIRSLITYGTAICGASAIATMSAVIGASGPAIAVSITVIVLYNVLGAVLFPTIGHILGLSQEAFGMWAGTAINDTSSVVAAATVYGSVAATYAVVVKLTRTLAIIPLALFKTWSLNSQLPGEEQRTTVFYKLIPPFLILFILAAAVQSIGLIPKTWNDPIHFLAHFGTTVAMAAVGMSSSLTAIRDAGWKPVALGAILWFFVATSSLALQWLSGSL</sequence>
<organism evidence="7 8">
    <name type="scientific">Methanospirillum hungatei</name>
    <dbReference type="NCBI Taxonomy" id="2203"/>
    <lineage>
        <taxon>Archaea</taxon>
        <taxon>Methanobacteriati</taxon>
        <taxon>Methanobacteriota</taxon>
        <taxon>Stenosarchaea group</taxon>
        <taxon>Methanomicrobia</taxon>
        <taxon>Methanomicrobiales</taxon>
        <taxon>Methanospirillaceae</taxon>
        <taxon>Methanospirillum</taxon>
    </lineage>
</organism>
<dbReference type="GO" id="GO:0005886">
    <property type="term" value="C:plasma membrane"/>
    <property type="evidence" value="ECO:0007669"/>
    <property type="project" value="UniProtKB-SubCell"/>
</dbReference>
<feature type="transmembrane region" description="Helical" evidence="6">
    <location>
        <begin position="96"/>
        <end position="115"/>
    </location>
</feature>
<feature type="transmembrane region" description="Helical" evidence="6">
    <location>
        <begin position="313"/>
        <end position="334"/>
    </location>
</feature>
<reference evidence="7 8" key="1">
    <citation type="submission" date="2021-06" db="EMBL/GenBank/DDBJ databases">
        <title>Complete genome sequence of the secondary alcohol utilizing methanogen Methanospirillum hungatei strain GP1.</title>
        <authorList>
            <person name="Day L.A."/>
            <person name="Costa K.C."/>
        </authorList>
    </citation>
    <scope>NUCLEOTIDE SEQUENCE [LARGE SCALE GENOMIC DNA]</scope>
    <source>
        <strain evidence="7 8">GP1</strain>
    </source>
</reference>
<proteinExistence type="predicted"/>
<accession>A0A8F5ZFT9</accession>
<feature type="transmembrane region" description="Helical" evidence="6">
    <location>
        <begin position="127"/>
        <end position="147"/>
    </location>
</feature>
<dbReference type="PANTHER" id="PTHR30106:SF1">
    <property type="entry name" value="UPF0324 MEMBRANE PROTEIN FN0533"/>
    <property type="match status" value="1"/>
</dbReference>
<dbReference type="Pfam" id="PF03601">
    <property type="entry name" value="Cons_hypoth698"/>
    <property type="match status" value="1"/>
</dbReference>
<evidence type="ECO:0000256" key="1">
    <source>
        <dbReference type="ARBA" id="ARBA00004651"/>
    </source>
</evidence>
<protein>
    <submittedName>
        <fullName evidence="7">Sulfate exporter family transporter</fullName>
    </submittedName>
</protein>
<evidence type="ECO:0000313" key="8">
    <source>
        <dbReference type="Proteomes" id="UP000694228"/>
    </source>
</evidence>
<keyword evidence="2" id="KW-1003">Cell membrane</keyword>
<feature type="transmembrane region" description="Helical" evidence="6">
    <location>
        <begin position="12"/>
        <end position="31"/>
    </location>
</feature>
<name>A0A8F5ZFT9_METHU</name>
<keyword evidence="5 6" id="KW-0472">Membrane</keyword>
<gene>
    <name evidence="7" type="ORF">KSK55_05650</name>
</gene>
<dbReference type="EMBL" id="CP077107">
    <property type="protein sequence ID" value="QXO95875.1"/>
    <property type="molecule type" value="Genomic_DNA"/>
</dbReference>
<feature type="transmembrane region" description="Helical" evidence="6">
    <location>
        <begin position="284"/>
        <end position="306"/>
    </location>
</feature>
<comment type="subcellular location">
    <subcellularLocation>
        <location evidence="1">Cell membrane</location>
        <topology evidence="1">Multi-pass membrane protein</topology>
    </subcellularLocation>
</comment>
<evidence type="ECO:0000313" key="7">
    <source>
        <dbReference type="EMBL" id="QXO95875.1"/>
    </source>
</evidence>
<feature type="transmembrane region" description="Helical" evidence="6">
    <location>
        <begin position="250"/>
        <end position="272"/>
    </location>
</feature>
<evidence type="ECO:0000256" key="3">
    <source>
        <dbReference type="ARBA" id="ARBA00022692"/>
    </source>
</evidence>
<dbReference type="InterPro" id="IPR018383">
    <property type="entry name" value="UPF0324_pro"/>
</dbReference>
<dbReference type="PANTHER" id="PTHR30106">
    <property type="entry name" value="INNER MEMBRANE PROTEIN YEIH-RELATED"/>
    <property type="match status" value="1"/>
</dbReference>
<evidence type="ECO:0000256" key="6">
    <source>
        <dbReference type="SAM" id="Phobius"/>
    </source>
</evidence>
<keyword evidence="4 6" id="KW-1133">Transmembrane helix</keyword>
<dbReference type="AlphaFoldDB" id="A0A8F5ZFT9"/>
<keyword evidence="3 6" id="KW-0812">Transmembrane</keyword>
<dbReference type="Proteomes" id="UP000694228">
    <property type="component" value="Chromosome"/>
</dbReference>